<dbReference type="InterPro" id="IPR017871">
    <property type="entry name" value="ABC_transporter-like_CS"/>
</dbReference>
<evidence type="ECO:0000313" key="6">
    <source>
        <dbReference type="EMBL" id="NWJ47999.1"/>
    </source>
</evidence>
<comment type="caution">
    <text evidence="6">The sequence shown here is derived from an EMBL/GenBank/DDBJ whole genome shotgun (WGS) entry which is preliminary data.</text>
</comment>
<proteinExistence type="inferred from homology"/>
<accession>A0A8T7M7A5</accession>
<evidence type="ECO:0000256" key="3">
    <source>
        <dbReference type="ARBA" id="ARBA00022741"/>
    </source>
</evidence>
<evidence type="ECO:0000259" key="5">
    <source>
        <dbReference type="PROSITE" id="PS50893"/>
    </source>
</evidence>
<dbReference type="GO" id="GO:0005524">
    <property type="term" value="F:ATP binding"/>
    <property type="evidence" value="ECO:0007669"/>
    <property type="project" value="UniProtKB-KW"/>
</dbReference>
<evidence type="ECO:0000256" key="1">
    <source>
        <dbReference type="ARBA" id="ARBA00005417"/>
    </source>
</evidence>
<name>A0A8T7M7A5_9CHLR</name>
<dbReference type="Pfam" id="PF00005">
    <property type="entry name" value="ABC_tran"/>
    <property type="match status" value="1"/>
</dbReference>
<feature type="domain" description="ABC transporter" evidence="5">
    <location>
        <begin position="21"/>
        <end position="249"/>
    </location>
</feature>
<evidence type="ECO:0000313" key="7">
    <source>
        <dbReference type="Proteomes" id="UP000521676"/>
    </source>
</evidence>
<dbReference type="PROSITE" id="PS50893">
    <property type="entry name" value="ABC_TRANSPORTER_2"/>
    <property type="match status" value="1"/>
</dbReference>
<dbReference type="GO" id="GO:0016887">
    <property type="term" value="F:ATP hydrolysis activity"/>
    <property type="evidence" value="ECO:0007669"/>
    <property type="project" value="InterPro"/>
</dbReference>
<evidence type="ECO:0000256" key="4">
    <source>
        <dbReference type="ARBA" id="ARBA00022840"/>
    </source>
</evidence>
<dbReference type="PANTHER" id="PTHR43335">
    <property type="entry name" value="ABC TRANSPORTER, ATP-BINDING PROTEIN"/>
    <property type="match status" value="1"/>
</dbReference>
<dbReference type="InterPro" id="IPR003439">
    <property type="entry name" value="ABC_transporter-like_ATP-bd"/>
</dbReference>
<dbReference type="InterPro" id="IPR003593">
    <property type="entry name" value="AAA+_ATPase"/>
</dbReference>
<dbReference type="Gene3D" id="3.40.50.300">
    <property type="entry name" value="P-loop containing nucleotide triphosphate hydrolases"/>
    <property type="match status" value="1"/>
</dbReference>
<dbReference type="AlphaFoldDB" id="A0A8T7M7A5"/>
<sequence length="335" mass="36469">MQVLQAQFLSSEQVAAPSAVIRVNSLTKRFKRTIAVDKATLEVQKGDVFGLLGPNGAGKTTIIRMLLGLIKPTDGNAEVFGLNTFQQRVEVSKRVSAIVESPALYPDLTGRDNLRAMALVAGLSHPEKKIDEVLEKMGLAARAKERFSRYSLGMKQRLCIASALLTDPDIIILDEPTNGLDPAGMAEIRQLIKELAAQGRTVFLSSHLLFEVQQVCNRVAIIQRGQIIGQGLVEELLSANSAIYIRVSQEEWEKAWYTLQAAGYAGQLRAEGYHLLVTAPATESATINRVLATAGVYASEIMSRSQTLEEYYLNLTSSNQLPAVNISGGNNIGNQ</sequence>
<organism evidence="6 7">
    <name type="scientific">Candidatus Chlorohelix allophototropha</name>
    <dbReference type="NCBI Taxonomy" id="3003348"/>
    <lineage>
        <taxon>Bacteria</taxon>
        <taxon>Bacillati</taxon>
        <taxon>Chloroflexota</taxon>
        <taxon>Chloroflexia</taxon>
        <taxon>Candidatus Chloroheliales</taxon>
        <taxon>Candidatus Chloroheliaceae</taxon>
        <taxon>Candidatus Chlorohelix</taxon>
    </lineage>
</organism>
<dbReference type="PANTHER" id="PTHR43335:SF4">
    <property type="entry name" value="ABC TRANSPORTER, ATP-BINDING PROTEIN"/>
    <property type="match status" value="1"/>
</dbReference>
<comment type="similarity">
    <text evidence="1">Belongs to the ABC transporter superfamily.</text>
</comment>
<reference evidence="6 7" key="1">
    <citation type="submission" date="2020-06" db="EMBL/GenBank/DDBJ databases">
        <title>Anoxygenic phototrophic Chloroflexota member uses a Type I reaction center.</title>
        <authorList>
            <person name="Tsuji J.M."/>
            <person name="Shaw N.A."/>
            <person name="Nagashima S."/>
            <person name="Venkiteswaran J."/>
            <person name="Schiff S.L."/>
            <person name="Hanada S."/>
            <person name="Tank M."/>
            <person name="Neufeld J.D."/>
        </authorList>
    </citation>
    <scope>NUCLEOTIDE SEQUENCE [LARGE SCALE GENOMIC DNA]</scope>
    <source>
        <strain evidence="6">L227-S17</strain>
    </source>
</reference>
<gene>
    <name evidence="6" type="ORF">HXX08_19260</name>
</gene>
<dbReference type="SUPFAM" id="SSF52540">
    <property type="entry name" value="P-loop containing nucleoside triphosphate hydrolases"/>
    <property type="match status" value="1"/>
</dbReference>
<protein>
    <submittedName>
        <fullName evidence="6">ABC transporter ATP-binding protein</fullName>
    </submittedName>
</protein>
<dbReference type="InterPro" id="IPR027417">
    <property type="entry name" value="P-loop_NTPase"/>
</dbReference>
<dbReference type="EMBL" id="JACATZ010000003">
    <property type="protein sequence ID" value="NWJ47999.1"/>
    <property type="molecule type" value="Genomic_DNA"/>
</dbReference>
<dbReference type="SMART" id="SM00382">
    <property type="entry name" value="AAA"/>
    <property type="match status" value="1"/>
</dbReference>
<keyword evidence="3" id="KW-0547">Nucleotide-binding</keyword>
<dbReference type="PROSITE" id="PS00211">
    <property type="entry name" value="ABC_TRANSPORTER_1"/>
    <property type="match status" value="1"/>
</dbReference>
<dbReference type="Proteomes" id="UP000521676">
    <property type="component" value="Unassembled WGS sequence"/>
</dbReference>
<keyword evidence="2" id="KW-0813">Transport</keyword>
<dbReference type="CDD" id="cd03268">
    <property type="entry name" value="ABC_BcrA_bacitracin_resist"/>
    <property type="match status" value="1"/>
</dbReference>
<evidence type="ECO:0000256" key="2">
    <source>
        <dbReference type="ARBA" id="ARBA00022448"/>
    </source>
</evidence>
<keyword evidence="4 6" id="KW-0067">ATP-binding</keyword>